<dbReference type="VEuPathDB" id="FungiDB:YALI1_F38614g"/>
<protein>
    <submittedName>
        <fullName evidence="3">Uncharacterized protein</fullName>
    </submittedName>
</protein>
<evidence type="ECO:0000313" key="3">
    <source>
        <dbReference type="EMBL" id="AOW07934.1"/>
    </source>
</evidence>
<dbReference type="EMBL" id="CP017558">
    <property type="protein sequence ID" value="AOW07934.1"/>
    <property type="molecule type" value="Genomic_DNA"/>
</dbReference>
<dbReference type="AlphaFoldDB" id="A0A1D8NQN5"/>
<evidence type="ECO:0000256" key="1">
    <source>
        <dbReference type="SAM" id="Coils"/>
    </source>
</evidence>
<dbReference type="VEuPathDB" id="FungiDB:YALI0_F30965g"/>
<dbReference type="KEGG" id="yli:2907656"/>
<accession>A0A1D8NQN5</accession>
<feature type="compositionally biased region" description="Polar residues" evidence="2">
    <location>
        <begin position="108"/>
        <end position="122"/>
    </location>
</feature>
<dbReference type="RefSeq" id="XP_506074.3">
    <property type="nucleotide sequence ID" value="XM_506074.3"/>
</dbReference>
<dbReference type="GeneID" id="2907656"/>
<feature type="region of interest" description="Disordered" evidence="2">
    <location>
        <begin position="96"/>
        <end position="124"/>
    </location>
</feature>
<reference evidence="3 4" key="1">
    <citation type="journal article" date="2016" name="PLoS ONE">
        <title>Sequence Assembly of Yarrowia lipolytica Strain W29/CLIB89 Shows Transposable Element Diversity.</title>
        <authorList>
            <person name="Magnan C."/>
            <person name="Yu J."/>
            <person name="Chang I."/>
            <person name="Jahn E."/>
            <person name="Kanomata Y."/>
            <person name="Wu J."/>
            <person name="Zeller M."/>
            <person name="Oakes M."/>
            <person name="Baldi P."/>
            <person name="Sandmeyer S."/>
        </authorList>
    </citation>
    <scope>NUCLEOTIDE SEQUENCE [LARGE SCALE GENOMIC DNA]</scope>
    <source>
        <strain evidence="4">CLIB89(W29)</strain>
    </source>
</reference>
<evidence type="ECO:0000256" key="2">
    <source>
        <dbReference type="SAM" id="MobiDB-lite"/>
    </source>
</evidence>
<dbReference type="Proteomes" id="UP000182444">
    <property type="component" value="Chromosome 1F"/>
</dbReference>
<gene>
    <name evidence="3" type="ORF">YALI1_F38614g</name>
</gene>
<organism evidence="3 4">
    <name type="scientific">Yarrowia lipolytica</name>
    <name type="common">Candida lipolytica</name>
    <dbReference type="NCBI Taxonomy" id="4952"/>
    <lineage>
        <taxon>Eukaryota</taxon>
        <taxon>Fungi</taxon>
        <taxon>Dikarya</taxon>
        <taxon>Ascomycota</taxon>
        <taxon>Saccharomycotina</taxon>
        <taxon>Dipodascomycetes</taxon>
        <taxon>Dipodascales</taxon>
        <taxon>Dipodascales incertae sedis</taxon>
        <taxon>Yarrowia</taxon>
    </lineage>
</organism>
<feature type="coiled-coil region" evidence="1">
    <location>
        <begin position="237"/>
        <end position="271"/>
    </location>
</feature>
<evidence type="ECO:0000313" key="4">
    <source>
        <dbReference type="Proteomes" id="UP000182444"/>
    </source>
</evidence>
<proteinExistence type="predicted"/>
<keyword evidence="1" id="KW-0175">Coiled coil</keyword>
<sequence>MEYTEDTKYTQQDTTSFSYRKRIKPKRKTHIIGINTDEVDQEIFSSIEAAQSKLEASNTEAARLEQQIKDIIKQQKDLEGDIADLERENERLLRGRRKTSPRADATAHSFTSTVSGQKSNAEPKTARCHYEDLFSVNIADRMSRSPHRQGWSQDVYVDFKDDDAKRRERAWKQAEFRVPDLSNEVHAPVDAPHRHPPPNRQQVNIKELKAQMGRIIMDSYAPLQKMDKSGVPKNHDETQQTNRLAALEDALRKHREDMNAANIRLRALEEEPFVLYCRRTREPQLEY</sequence>
<feature type="coiled-coil region" evidence="1">
    <location>
        <begin position="47"/>
        <end position="95"/>
    </location>
</feature>
<name>A0A1D8NQN5_YARLL</name>